<comment type="similarity">
    <text evidence="1">Belongs to the FHY3/FAR1 family.</text>
</comment>
<dbReference type="InterPro" id="IPR031052">
    <property type="entry name" value="FHY3/FAR1"/>
</dbReference>
<feature type="domain" description="MULE transposase" evidence="2">
    <location>
        <begin position="1"/>
        <end position="81"/>
    </location>
</feature>
<gene>
    <name evidence="3" type="ORF">LIER_33096</name>
</gene>
<dbReference type="PANTHER" id="PTHR31669:SF299">
    <property type="entry name" value="PROTEIN FAR1-RELATED SEQUENCE"/>
    <property type="match status" value="1"/>
</dbReference>
<comment type="caution">
    <text evidence="3">The sequence shown here is derived from an EMBL/GenBank/DDBJ whole genome shotgun (WGS) entry which is preliminary data.</text>
</comment>
<evidence type="ECO:0000259" key="2">
    <source>
        <dbReference type="Pfam" id="PF10551"/>
    </source>
</evidence>
<dbReference type="AlphaFoldDB" id="A0AAV3RVS9"/>
<dbReference type="InterPro" id="IPR018289">
    <property type="entry name" value="MULE_transposase_dom"/>
</dbReference>
<reference evidence="3 4" key="1">
    <citation type="submission" date="2024-01" db="EMBL/GenBank/DDBJ databases">
        <title>The complete chloroplast genome sequence of Lithospermum erythrorhizon: insights into the phylogenetic relationship among Boraginaceae species and the maternal lineages of purple gromwells.</title>
        <authorList>
            <person name="Okada T."/>
            <person name="Watanabe K."/>
        </authorList>
    </citation>
    <scope>NUCLEOTIDE SEQUENCE [LARGE SCALE GENOMIC DNA]</scope>
</reference>
<organism evidence="3 4">
    <name type="scientific">Lithospermum erythrorhizon</name>
    <name type="common">Purple gromwell</name>
    <name type="synonym">Lithospermum officinale var. erythrorhizon</name>
    <dbReference type="NCBI Taxonomy" id="34254"/>
    <lineage>
        <taxon>Eukaryota</taxon>
        <taxon>Viridiplantae</taxon>
        <taxon>Streptophyta</taxon>
        <taxon>Embryophyta</taxon>
        <taxon>Tracheophyta</taxon>
        <taxon>Spermatophyta</taxon>
        <taxon>Magnoliopsida</taxon>
        <taxon>eudicotyledons</taxon>
        <taxon>Gunneridae</taxon>
        <taxon>Pentapetalae</taxon>
        <taxon>asterids</taxon>
        <taxon>lamiids</taxon>
        <taxon>Boraginales</taxon>
        <taxon>Boraginaceae</taxon>
        <taxon>Boraginoideae</taxon>
        <taxon>Lithospermeae</taxon>
        <taxon>Lithospermum</taxon>
    </lineage>
</organism>
<name>A0AAV3RVS9_LITER</name>
<dbReference type="GO" id="GO:0006355">
    <property type="term" value="P:regulation of DNA-templated transcription"/>
    <property type="evidence" value="ECO:0007669"/>
    <property type="project" value="UniProtKB-UniRule"/>
</dbReference>
<keyword evidence="1" id="KW-0479">Metal-binding</keyword>
<evidence type="ECO:0000256" key="1">
    <source>
        <dbReference type="RuleBase" id="RU367018"/>
    </source>
</evidence>
<keyword evidence="1" id="KW-0863">Zinc-finger</keyword>
<dbReference type="Proteomes" id="UP001454036">
    <property type="component" value="Unassembled WGS sequence"/>
</dbReference>
<comment type="function">
    <text evidence="1">Putative transcription activator involved in regulating light control of development.</text>
</comment>
<keyword evidence="1" id="KW-0862">Zinc</keyword>
<dbReference type="GO" id="GO:0005634">
    <property type="term" value="C:nucleus"/>
    <property type="evidence" value="ECO:0007669"/>
    <property type="project" value="UniProtKB-SubCell"/>
</dbReference>
<dbReference type="PROSITE" id="PS51257">
    <property type="entry name" value="PROKAR_LIPOPROTEIN"/>
    <property type="match status" value="1"/>
</dbReference>
<comment type="subcellular location">
    <subcellularLocation>
        <location evidence="1">Nucleus</location>
    </subcellularLocation>
</comment>
<dbReference type="EMBL" id="BAABME010013090">
    <property type="protein sequence ID" value="GAA0185808.1"/>
    <property type="molecule type" value="Genomic_DNA"/>
</dbReference>
<dbReference type="GO" id="GO:0008270">
    <property type="term" value="F:zinc ion binding"/>
    <property type="evidence" value="ECO:0007669"/>
    <property type="project" value="UniProtKB-UniRule"/>
</dbReference>
<proteinExistence type="inferred from homology"/>
<keyword evidence="4" id="KW-1185">Reference proteome</keyword>
<keyword evidence="1" id="KW-0539">Nucleus</keyword>
<protein>
    <recommendedName>
        <fullName evidence="1">Protein FAR1-RELATED SEQUENCE</fullName>
    </recommendedName>
</protein>
<accession>A0AAV3RVS9</accession>
<dbReference type="Pfam" id="PF10551">
    <property type="entry name" value="MULE"/>
    <property type="match status" value="1"/>
</dbReference>
<sequence length="178" mass="21364">MRLLTYFGLNNHYQQVIFGACLMYDETANSFQWLFETFLKCMAHKYPQLIFTDQDVAMKKALSLSMPQPFHKLRLWHIRQNVMKHLGHLFKYGSSFARDLNAFIYSKDEEEFLLYWKEMLNMYELQDNSWLKGIFELKEKWAMTYGREYLSVGKESTQLSESFNARLKDYLKSDLDLV</sequence>
<evidence type="ECO:0000313" key="3">
    <source>
        <dbReference type="EMBL" id="GAA0185808.1"/>
    </source>
</evidence>
<dbReference type="PANTHER" id="PTHR31669">
    <property type="entry name" value="PROTEIN FAR1-RELATED SEQUENCE 10-RELATED"/>
    <property type="match status" value="1"/>
</dbReference>
<evidence type="ECO:0000313" key="4">
    <source>
        <dbReference type="Proteomes" id="UP001454036"/>
    </source>
</evidence>